<reference evidence="9" key="3">
    <citation type="submission" date="2018-03" db="EMBL/GenBank/DDBJ databases">
        <authorList>
            <person name="Keele B.F."/>
        </authorList>
    </citation>
    <scope>NUCLEOTIDE SEQUENCE</scope>
    <source>
        <strain evidence="10">SNUC 4143</strain>
        <strain evidence="9">SNUC 761</strain>
    </source>
</reference>
<comment type="similarity">
    <text evidence="2">Belongs to the nitroreductase family.</text>
</comment>
<dbReference type="GeneID" id="48888593"/>
<keyword evidence="7" id="KW-0520">NAD</keyword>
<comment type="caution">
    <text evidence="9">The sequence shown here is derived from an EMBL/GenBank/DDBJ whole genome shotgun (WGS) entry which is preliminary data.</text>
</comment>
<feature type="domain" description="Nitroreductase" evidence="8">
    <location>
        <begin position="7"/>
        <end position="157"/>
    </location>
</feature>
<dbReference type="OrthoDB" id="9804207at2"/>
<keyword evidence="4" id="KW-0288">FMN</keyword>
<reference evidence="11" key="2">
    <citation type="submission" date="2018-03" db="EMBL/GenBank/DDBJ databases">
        <authorList>
            <person name="Naushad S."/>
        </authorList>
    </citation>
    <scope>NUCLEOTIDE SEQUENCE</scope>
    <source>
        <strain evidence="11">SNUC 1409</strain>
    </source>
</reference>
<protein>
    <submittedName>
        <fullName evidence="9">Nitroreductase</fullName>
    </submittedName>
</protein>
<evidence type="ECO:0000313" key="13">
    <source>
        <dbReference type="Proteomes" id="UP000242547"/>
    </source>
</evidence>
<dbReference type="Proteomes" id="UP000242088">
    <property type="component" value="Unassembled WGS sequence"/>
</dbReference>
<dbReference type="RefSeq" id="WP_103167038.1">
    <property type="nucleotide sequence ID" value="NZ_CP130489.1"/>
</dbReference>
<dbReference type="CDD" id="cd02135">
    <property type="entry name" value="YdjA-like"/>
    <property type="match status" value="1"/>
</dbReference>
<dbReference type="Pfam" id="PF00881">
    <property type="entry name" value="Nitroreductase"/>
    <property type="match status" value="1"/>
</dbReference>
<dbReference type="Gene3D" id="3.40.109.10">
    <property type="entry name" value="NADH Oxidase"/>
    <property type="match status" value="1"/>
</dbReference>
<name>A0A2K4DK16_9STAP</name>
<evidence type="ECO:0000313" key="10">
    <source>
        <dbReference type="EMBL" id="PTF11410.1"/>
    </source>
</evidence>
<dbReference type="Proteomes" id="UP000242547">
    <property type="component" value="Unassembled WGS sequence"/>
</dbReference>
<gene>
    <name evidence="9" type="ORF">BUY44_08420</name>
    <name evidence="11" type="ORF">BUY47_11555</name>
    <name evidence="10" type="ORF">BUY48_10575</name>
</gene>
<evidence type="ECO:0000256" key="7">
    <source>
        <dbReference type="ARBA" id="ARBA00023027"/>
    </source>
</evidence>
<dbReference type="PANTHER" id="PTHR43821">
    <property type="entry name" value="NAD(P)H NITROREDUCTASE YDJA-RELATED"/>
    <property type="match status" value="1"/>
</dbReference>
<dbReference type="Proteomes" id="UP000243350">
    <property type="component" value="Unassembled WGS sequence"/>
</dbReference>
<comment type="cofactor">
    <cofactor evidence="1">
        <name>FMN</name>
        <dbReference type="ChEBI" id="CHEBI:58210"/>
    </cofactor>
</comment>
<evidence type="ECO:0000313" key="9">
    <source>
        <dbReference type="EMBL" id="PTE72220.1"/>
    </source>
</evidence>
<proteinExistence type="inferred from homology"/>
<evidence type="ECO:0000256" key="6">
    <source>
        <dbReference type="ARBA" id="ARBA00023002"/>
    </source>
</evidence>
<dbReference type="SUPFAM" id="SSF55469">
    <property type="entry name" value="FMN-dependent nitroreductase-like"/>
    <property type="match status" value="1"/>
</dbReference>
<reference evidence="12 13" key="1">
    <citation type="journal article" date="2016" name="Front. Microbiol.">
        <title>Comprehensive Phylogenetic Analysis of Bovine Non-aureus Staphylococci Species Based on Whole-Genome Sequencing.</title>
        <authorList>
            <person name="Naushad S."/>
            <person name="Barkema H.W."/>
            <person name="Luby C."/>
            <person name="Condas L.A."/>
            <person name="Nobrega D.B."/>
            <person name="Carson D.A."/>
            <person name="De Buck J."/>
        </authorList>
    </citation>
    <scope>NUCLEOTIDE SEQUENCE [LARGE SCALE GENOMIC DNA]</scope>
    <source>
        <strain evidence="11 12">SNUC 1409</strain>
        <strain evidence="10 14">SNUC 4143</strain>
        <strain evidence="9 13">SNUC 761</strain>
    </source>
</reference>
<accession>A0A2K4DK16</accession>
<dbReference type="InterPro" id="IPR026021">
    <property type="entry name" value="YdjA-like"/>
</dbReference>
<dbReference type="EMBL" id="PYZI01000022">
    <property type="protein sequence ID" value="PTF12383.1"/>
    <property type="molecule type" value="Genomic_DNA"/>
</dbReference>
<evidence type="ECO:0000313" key="14">
    <source>
        <dbReference type="Proteomes" id="UP000243350"/>
    </source>
</evidence>
<dbReference type="AlphaFoldDB" id="A0A2K4DK16"/>
<organism evidence="9 13">
    <name type="scientific">Staphylococcus devriesei</name>
    <dbReference type="NCBI Taxonomy" id="586733"/>
    <lineage>
        <taxon>Bacteria</taxon>
        <taxon>Bacillati</taxon>
        <taxon>Bacillota</taxon>
        <taxon>Bacilli</taxon>
        <taxon>Bacillales</taxon>
        <taxon>Staphylococcaceae</taxon>
        <taxon>Staphylococcus</taxon>
    </lineage>
</organism>
<evidence type="ECO:0000256" key="5">
    <source>
        <dbReference type="ARBA" id="ARBA00022857"/>
    </source>
</evidence>
<evidence type="ECO:0000256" key="4">
    <source>
        <dbReference type="ARBA" id="ARBA00022643"/>
    </source>
</evidence>
<evidence type="ECO:0000256" key="1">
    <source>
        <dbReference type="ARBA" id="ARBA00001917"/>
    </source>
</evidence>
<keyword evidence="5" id="KW-0521">NADP</keyword>
<evidence type="ECO:0000313" key="11">
    <source>
        <dbReference type="EMBL" id="PTF12383.1"/>
    </source>
</evidence>
<dbReference type="InterPro" id="IPR000415">
    <property type="entry name" value="Nitroreductase-like"/>
</dbReference>
<keyword evidence="3" id="KW-0285">Flavoprotein</keyword>
<dbReference type="EMBL" id="PYZL01000058">
    <property type="protein sequence ID" value="PTE72220.1"/>
    <property type="molecule type" value="Genomic_DNA"/>
</dbReference>
<evidence type="ECO:0000259" key="8">
    <source>
        <dbReference type="Pfam" id="PF00881"/>
    </source>
</evidence>
<dbReference type="InterPro" id="IPR052530">
    <property type="entry name" value="NAD(P)H_nitroreductase"/>
</dbReference>
<evidence type="ECO:0000256" key="3">
    <source>
        <dbReference type="ARBA" id="ARBA00022630"/>
    </source>
</evidence>
<evidence type="ECO:0000313" key="12">
    <source>
        <dbReference type="Proteomes" id="UP000242088"/>
    </source>
</evidence>
<evidence type="ECO:0000256" key="2">
    <source>
        <dbReference type="ARBA" id="ARBA00007118"/>
    </source>
</evidence>
<dbReference type="InterPro" id="IPR029479">
    <property type="entry name" value="Nitroreductase"/>
</dbReference>
<dbReference type="EMBL" id="PYZH01000096">
    <property type="protein sequence ID" value="PTF11410.1"/>
    <property type="molecule type" value="Genomic_DNA"/>
</dbReference>
<keyword evidence="6" id="KW-0560">Oxidoreductase</keyword>
<dbReference type="GO" id="GO:0016491">
    <property type="term" value="F:oxidoreductase activity"/>
    <property type="evidence" value="ECO:0007669"/>
    <property type="project" value="UniProtKB-KW"/>
</dbReference>
<sequence>MELQEAISSRRSIKKFKHDMTIDNNDLFEAIEKATDAPNHGMREPWRFIHVPKEKLGEMSRDVTYFAFPNSPEKQEDHYNNVTKLGGMLVLVVKTDPRQRQNRENFFAMGAYAQNLMLLLHEKGIGTCWKTPPYIFDPKVRKVFGIKGDEAIAGLLYLTDLEYVPTKAPRKNKNLVSEY</sequence>
<keyword evidence="12" id="KW-1185">Reference proteome</keyword>
<dbReference type="PANTHER" id="PTHR43821:SF1">
    <property type="entry name" value="NAD(P)H NITROREDUCTASE YDJA-RELATED"/>
    <property type="match status" value="1"/>
</dbReference>